<keyword evidence="1" id="KW-1133">Transmembrane helix</keyword>
<gene>
    <name evidence="3" type="primary">LOC100898298</name>
</gene>
<evidence type="ECO:0000313" key="2">
    <source>
        <dbReference type="Proteomes" id="UP000694867"/>
    </source>
</evidence>
<proteinExistence type="predicted"/>
<organism evidence="2 3">
    <name type="scientific">Galendromus occidentalis</name>
    <name type="common">western predatory mite</name>
    <dbReference type="NCBI Taxonomy" id="34638"/>
    <lineage>
        <taxon>Eukaryota</taxon>
        <taxon>Metazoa</taxon>
        <taxon>Ecdysozoa</taxon>
        <taxon>Arthropoda</taxon>
        <taxon>Chelicerata</taxon>
        <taxon>Arachnida</taxon>
        <taxon>Acari</taxon>
        <taxon>Parasitiformes</taxon>
        <taxon>Mesostigmata</taxon>
        <taxon>Gamasina</taxon>
        <taxon>Phytoseioidea</taxon>
        <taxon>Phytoseiidae</taxon>
        <taxon>Typhlodrominae</taxon>
        <taxon>Galendromus</taxon>
    </lineage>
</organism>
<protein>
    <submittedName>
        <fullName evidence="3">Uncharacterized protein LOC100898298</fullName>
    </submittedName>
</protein>
<dbReference type="InterPro" id="IPR050910">
    <property type="entry name" value="JMJD6_ArgDemeth/LysHydrox"/>
</dbReference>
<dbReference type="Gene3D" id="2.60.120.650">
    <property type="entry name" value="Cupin"/>
    <property type="match status" value="1"/>
</dbReference>
<dbReference type="GO" id="GO:0016706">
    <property type="term" value="F:2-oxoglutarate-dependent dioxygenase activity"/>
    <property type="evidence" value="ECO:0007669"/>
    <property type="project" value="TreeGrafter"/>
</dbReference>
<dbReference type="GeneID" id="100898298"/>
<dbReference type="PANTHER" id="PTHR12480:SF19">
    <property type="entry name" value="CUPIN-LIKE DOMAIN-CONTAINING PROTEIN"/>
    <property type="match status" value="1"/>
</dbReference>
<sequence length="272" mass="31377">MKTAEEDRAMSLKLFVHSAILATVIIFLIKVAGYADELQQSRCLLGVPKVLQNAFVPPFNCSLCEHLDEVPWILSNETDQYSHLILRKEVPLVVRGAYRKIASEKTMSWDSLKEIYAGRTKKETCQFFPYKTEFRDLEDALQMSHERMQNHFYVGWSNCDPSISEILQKMYDVPDFLPKDSERSALEWFFVGNAGQGAHLHLDRLDKPSWQAQLGGSKRWTFVPLYECYFACRQLEIVTYPGDIILLDSSIWYHKTEVFGPELSIALGSEYD</sequence>
<dbReference type="PANTHER" id="PTHR12480">
    <property type="entry name" value="ARGININE DEMETHYLASE AND LYSYL-HYDROXYLASE JMJD"/>
    <property type="match status" value="1"/>
</dbReference>
<dbReference type="SUPFAM" id="SSF51197">
    <property type="entry name" value="Clavaminate synthase-like"/>
    <property type="match status" value="1"/>
</dbReference>
<feature type="transmembrane region" description="Helical" evidence="1">
    <location>
        <begin position="12"/>
        <end position="35"/>
    </location>
</feature>
<name>A0AAJ6QML5_9ACAR</name>
<dbReference type="Proteomes" id="UP000694867">
    <property type="component" value="Unplaced"/>
</dbReference>
<dbReference type="KEGG" id="goe:100898298"/>
<accession>A0AAJ6QML5</accession>
<reference evidence="3" key="1">
    <citation type="submission" date="2025-08" db="UniProtKB">
        <authorList>
            <consortium name="RefSeq"/>
        </authorList>
    </citation>
    <scope>IDENTIFICATION</scope>
</reference>
<dbReference type="AlphaFoldDB" id="A0AAJ6QML5"/>
<keyword evidence="2" id="KW-1185">Reference proteome</keyword>
<keyword evidence="1" id="KW-0812">Transmembrane</keyword>
<evidence type="ECO:0000313" key="3">
    <source>
        <dbReference type="RefSeq" id="XP_003737786.1"/>
    </source>
</evidence>
<evidence type="ECO:0000256" key="1">
    <source>
        <dbReference type="SAM" id="Phobius"/>
    </source>
</evidence>
<dbReference type="RefSeq" id="XP_003737786.1">
    <property type="nucleotide sequence ID" value="XM_003737738.1"/>
</dbReference>
<keyword evidence="1" id="KW-0472">Membrane</keyword>